<accession>A0A1Y6D1U1</accession>
<dbReference type="Pfam" id="PF04214">
    <property type="entry name" value="DUF411"/>
    <property type="match status" value="1"/>
</dbReference>
<keyword evidence="3" id="KW-1185">Reference proteome</keyword>
<sequence length="150" mass="16028">MKPYRALLWASALMASAALAGEPAPPEMTVYRSPTCGCCGKWVAQMKAQGYAVKDVVIDTVDKIKDERGVPDNLRSCHTALVGGYVVEGHVPAADIRDLLKRKPSTAGLAVPGMVVGSPGMEMGGRQAPYDVVEFDQKGGVRVAHEYRPD</sequence>
<dbReference type="OrthoDB" id="14727at2"/>
<feature type="chain" id="PRO_5012961116" evidence="1">
    <location>
        <begin position="21"/>
        <end position="150"/>
    </location>
</feature>
<dbReference type="Proteomes" id="UP000192923">
    <property type="component" value="Unassembled WGS sequence"/>
</dbReference>
<dbReference type="InterPro" id="IPR036249">
    <property type="entry name" value="Thioredoxin-like_sf"/>
</dbReference>
<dbReference type="InterPro" id="IPR007332">
    <property type="entry name" value="DUF411"/>
</dbReference>
<gene>
    <name evidence="2" type="ORF">SAMN02949497_4322</name>
</gene>
<dbReference type="STRING" id="1760988.SAMN02949497_4322"/>
<proteinExistence type="predicted"/>
<keyword evidence="1" id="KW-0732">Signal</keyword>
<evidence type="ECO:0000313" key="3">
    <source>
        <dbReference type="Proteomes" id="UP000192923"/>
    </source>
</evidence>
<organism evidence="2 3">
    <name type="scientific">Methylomagnum ishizawai</name>
    <dbReference type="NCBI Taxonomy" id="1760988"/>
    <lineage>
        <taxon>Bacteria</taxon>
        <taxon>Pseudomonadati</taxon>
        <taxon>Pseudomonadota</taxon>
        <taxon>Gammaproteobacteria</taxon>
        <taxon>Methylococcales</taxon>
        <taxon>Methylococcaceae</taxon>
        <taxon>Methylomagnum</taxon>
    </lineage>
</organism>
<evidence type="ECO:0000313" key="2">
    <source>
        <dbReference type="EMBL" id="SMF96908.1"/>
    </source>
</evidence>
<protein>
    <submittedName>
        <fullName evidence="2">Uncharacterized conserved protein</fullName>
    </submittedName>
</protein>
<dbReference type="SUPFAM" id="SSF52833">
    <property type="entry name" value="Thioredoxin-like"/>
    <property type="match status" value="1"/>
</dbReference>
<name>A0A1Y6D1U1_9GAMM</name>
<dbReference type="EMBL" id="FXAM01000001">
    <property type="protein sequence ID" value="SMF96908.1"/>
    <property type="molecule type" value="Genomic_DNA"/>
</dbReference>
<dbReference type="RefSeq" id="WP_085215755.1">
    <property type="nucleotide sequence ID" value="NZ_FXAM01000001.1"/>
</dbReference>
<feature type="signal peptide" evidence="1">
    <location>
        <begin position="1"/>
        <end position="20"/>
    </location>
</feature>
<reference evidence="2" key="1">
    <citation type="submission" date="2016-12" db="EMBL/GenBank/DDBJ databases">
        <authorList>
            <person name="Song W.-J."/>
            <person name="Kurnit D.M."/>
        </authorList>
    </citation>
    <scope>NUCLEOTIDE SEQUENCE [LARGE SCALE GENOMIC DNA]</scope>
    <source>
        <strain evidence="2">175</strain>
    </source>
</reference>
<evidence type="ECO:0000256" key="1">
    <source>
        <dbReference type="SAM" id="SignalP"/>
    </source>
</evidence>
<dbReference type="AlphaFoldDB" id="A0A1Y6D1U1"/>